<organism evidence="2 3">
    <name type="scientific">Luteitalea pratensis</name>
    <dbReference type="NCBI Taxonomy" id="1855912"/>
    <lineage>
        <taxon>Bacteria</taxon>
        <taxon>Pseudomonadati</taxon>
        <taxon>Acidobacteriota</taxon>
        <taxon>Vicinamibacteria</taxon>
        <taxon>Vicinamibacterales</taxon>
        <taxon>Vicinamibacteraceae</taxon>
        <taxon>Luteitalea</taxon>
    </lineage>
</organism>
<reference evidence="2 3" key="1">
    <citation type="journal article" date="2016" name="Genome Announc.">
        <title>First Complete Genome Sequence of a Subdivision 6 Acidobacterium Strain.</title>
        <authorList>
            <person name="Huang S."/>
            <person name="Vieira S."/>
            <person name="Bunk B."/>
            <person name="Riedel T."/>
            <person name="Sproer C."/>
            <person name="Overmann J."/>
        </authorList>
    </citation>
    <scope>NUCLEOTIDE SEQUENCE [LARGE SCALE GENOMIC DNA]</scope>
    <source>
        <strain evidence="3">DSM 100886 HEG_-6_39</strain>
    </source>
</reference>
<protein>
    <recommendedName>
        <fullName evidence="1">Immunity MXAN-0049 protein domain-containing protein</fullName>
    </recommendedName>
</protein>
<keyword evidence="3" id="KW-1185">Reference proteome</keyword>
<reference evidence="3" key="2">
    <citation type="submission" date="2016-04" db="EMBL/GenBank/DDBJ databases">
        <title>First Complete Genome Sequence of a Subdivision 6 Acidobacterium.</title>
        <authorList>
            <person name="Huang S."/>
            <person name="Vieira S."/>
            <person name="Bunk B."/>
            <person name="Riedel T."/>
            <person name="Sproeer C."/>
            <person name="Overmann J."/>
        </authorList>
    </citation>
    <scope>NUCLEOTIDE SEQUENCE [LARGE SCALE GENOMIC DNA]</scope>
    <source>
        <strain evidence="3">DSM 100886 HEG_-6_39</strain>
    </source>
</reference>
<dbReference type="STRING" id="1855912.LuPra_01311"/>
<feature type="domain" description="Immunity MXAN-0049 protein" evidence="1">
    <location>
        <begin position="40"/>
        <end position="185"/>
    </location>
</feature>
<evidence type="ECO:0000259" key="1">
    <source>
        <dbReference type="Pfam" id="PF07791"/>
    </source>
</evidence>
<gene>
    <name evidence="2" type="ORF">LuPra_01311</name>
</gene>
<dbReference type="AlphaFoldDB" id="A0A143PIP1"/>
<dbReference type="Proteomes" id="UP000076079">
    <property type="component" value="Chromosome"/>
</dbReference>
<sequence length="186" mass="20264">MYVAIRSNPFHERGIFEDPILPDGISLLEGAMVDWQPSGPLIFRSNCDKDHPPRPYMGGALPVWSETLLRTFRGLGIDNIQAFPATIVTEDAAVSWTNYFAINVIGLVDAADLSASTYTKIDTAASGVPRLRFTKLVIDLAKAADLPLFRLAHSPLTLVLQARLVDALRAIPMPGGWGMAFDELGT</sequence>
<dbReference type="EMBL" id="CP015136">
    <property type="protein sequence ID" value="AMY08123.1"/>
    <property type="molecule type" value="Genomic_DNA"/>
</dbReference>
<dbReference type="Pfam" id="PF07791">
    <property type="entry name" value="Imm11"/>
    <property type="match status" value="1"/>
</dbReference>
<accession>A0A143PIP1</accession>
<dbReference type="KEGG" id="abac:LuPra_01311"/>
<name>A0A143PIP1_LUTPR</name>
<evidence type="ECO:0000313" key="2">
    <source>
        <dbReference type="EMBL" id="AMY08123.1"/>
    </source>
</evidence>
<evidence type="ECO:0000313" key="3">
    <source>
        <dbReference type="Proteomes" id="UP000076079"/>
    </source>
</evidence>
<proteinExistence type="predicted"/>
<dbReference type="InterPro" id="IPR012433">
    <property type="entry name" value="Imm11"/>
</dbReference>